<dbReference type="Gene3D" id="3.40.50.10910">
    <property type="entry name" value="Amidohydrolase"/>
    <property type="match status" value="1"/>
</dbReference>
<dbReference type="SUPFAM" id="SSF51338">
    <property type="entry name" value="Composite domain of metallo-dependent hydrolases"/>
    <property type="match status" value="1"/>
</dbReference>
<evidence type="ECO:0000313" key="3">
    <source>
        <dbReference type="Proteomes" id="UP001583177"/>
    </source>
</evidence>
<feature type="domain" description="Amidohydrolase-related" evidence="1">
    <location>
        <begin position="60"/>
        <end position="412"/>
    </location>
</feature>
<dbReference type="Proteomes" id="UP001583177">
    <property type="component" value="Unassembled WGS sequence"/>
</dbReference>
<keyword evidence="3" id="KW-1185">Reference proteome</keyword>
<dbReference type="InterPro" id="IPR011059">
    <property type="entry name" value="Metal-dep_hydrolase_composite"/>
</dbReference>
<dbReference type="InterPro" id="IPR032466">
    <property type="entry name" value="Metal_Hydrolase"/>
</dbReference>
<dbReference type="InterPro" id="IPR051781">
    <property type="entry name" value="Metallo-dep_Hydrolase"/>
</dbReference>
<dbReference type="InterPro" id="IPR006680">
    <property type="entry name" value="Amidohydro-rel"/>
</dbReference>
<protein>
    <recommendedName>
        <fullName evidence="1">Amidohydrolase-related domain-containing protein</fullName>
    </recommendedName>
</protein>
<dbReference type="Gene3D" id="1.20.58.520">
    <property type="entry name" value="Amidohydrolase"/>
    <property type="match status" value="1"/>
</dbReference>
<comment type="caution">
    <text evidence="2">The sequence shown here is derived from an EMBL/GenBank/DDBJ whole genome shotgun (WGS) entry which is preliminary data.</text>
</comment>
<dbReference type="PANTHER" id="PTHR43135">
    <property type="entry name" value="ALPHA-D-RIBOSE 1-METHYLPHOSPHONATE 5-TRIPHOSPHATE DIPHOSPHATASE"/>
    <property type="match status" value="1"/>
</dbReference>
<evidence type="ECO:0000259" key="1">
    <source>
        <dbReference type="Pfam" id="PF01979"/>
    </source>
</evidence>
<dbReference type="Gene3D" id="2.30.40.10">
    <property type="entry name" value="Urease, subunit C, domain 1"/>
    <property type="match status" value="1"/>
</dbReference>
<reference evidence="2 3" key="1">
    <citation type="journal article" date="2024" name="IMA Fungus">
        <title>IMA Genome - F19 : A genome assembly and annotation guide to empower mycologists, including annotated draft genome sequences of Ceratocystis pirilliformis, Diaporthe australafricana, Fusarium ophioides, Paecilomyces lecythidis, and Sporothrix stenoceras.</title>
        <authorList>
            <person name="Aylward J."/>
            <person name="Wilson A.M."/>
            <person name="Visagie C.M."/>
            <person name="Spraker J."/>
            <person name="Barnes I."/>
            <person name="Buitendag C."/>
            <person name="Ceriani C."/>
            <person name="Del Mar Angel L."/>
            <person name="du Plessis D."/>
            <person name="Fuchs T."/>
            <person name="Gasser K."/>
            <person name="Kramer D."/>
            <person name="Li W."/>
            <person name="Munsamy K."/>
            <person name="Piso A."/>
            <person name="Price J.L."/>
            <person name="Sonnekus B."/>
            <person name="Thomas C."/>
            <person name="van der Nest A."/>
            <person name="van Dijk A."/>
            <person name="van Heerden A."/>
            <person name="van Vuuren N."/>
            <person name="Yilmaz N."/>
            <person name="Duong T.A."/>
            <person name="van der Merwe N.A."/>
            <person name="Wingfield M.J."/>
            <person name="Wingfield B.D."/>
        </authorList>
    </citation>
    <scope>NUCLEOTIDE SEQUENCE [LARGE SCALE GENOMIC DNA]</scope>
    <source>
        <strain evidence="2 3">CMW 18300</strain>
    </source>
</reference>
<sequence length="438" mass="46998">MSVPKSKSSNFVIRDVLIFDGKEFIENGYVVVTNGKIERLGSGVPVTLTDTPTYSKPGCTVIPGLIDAHVHAIGGSVQSIEQSIRFGVTTILDMHNEAEHNVRLRKLAAEPSTKGQYADFKCAGLGAMVIDGWPEPVVRKVFEQAGKPEIAETMISAWPRLASADEAPAFVQAQIDDSGASYIKLMHELGDTLSMPGLPRPPLDIQRAVVAAAHRHKIIAVGHALSHAGAADLLAAGVDGLAHCFLDKAPADDGLINTMREKNVHCSPTLSLCASQTGQGAELQRRFAADPLARRMQFDPRPRRDIGLACGSRHNASIENVYETTREMYRAGVPLVVGSDAAGQDVGAGFGLGVHMELYQMVHEIGMRPEEALSSATSLTAERFGFDDRGVIERGRLADLVLVEGDVRATMVDENVMCLPVSMVWREGVLGDVFGPSG</sequence>
<dbReference type="Gene3D" id="3.30.110.90">
    <property type="entry name" value="Amidohydrolase"/>
    <property type="match status" value="1"/>
</dbReference>
<evidence type="ECO:0000313" key="2">
    <source>
        <dbReference type="EMBL" id="KAL1873940.1"/>
    </source>
</evidence>
<proteinExistence type="predicted"/>
<dbReference type="PANTHER" id="PTHR43135:SF3">
    <property type="entry name" value="ALPHA-D-RIBOSE 1-METHYLPHOSPHONATE 5-TRIPHOSPHATE DIPHOSPHATASE"/>
    <property type="match status" value="1"/>
</dbReference>
<gene>
    <name evidence="2" type="ORF">Daus18300_003813</name>
</gene>
<accession>A0ABR3XDA8</accession>
<dbReference type="EMBL" id="JAWRVE010000024">
    <property type="protein sequence ID" value="KAL1873940.1"/>
    <property type="molecule type" value="Genomic_DNA"/>
</dbReference>
<dbReference type="Pfam" id="PF01979">
    <property type="entry name" value="Amidohydro_1"/>
    <property type="match status" value="1"/>
</dbReference>
<name>A0ABR3XDA8_9PEZI</name>
<organism evidence="2 3">
    <name type="scientific">Diaporthe australafricana</name>
    <dbReference type="NCBI Taxonomy" id="127596"/>
    <lineage>
        <taxon>Eukaryota</taxon>
        <taxon>Fungi</taxon>
        <taxon>Dikarya</taxon>
        <taxon>Ascomycota</taxon>
        <taxon>Pezizomycotina</taxon>
        <taxon>Sordariomycetes</taxon>
        <taxon>Sordariomycetidae</taxon>
        <taxon>Diaporthales</taxon>
        <taxon>Diaporthaceae</taxon>
        <taxon>Diaporthe</taxon>
    </lineage>
</organism>
<dbReference type="SUPFAM" id="SSF51556">
    <property type="entry name" value="Metallo-dependent hydrolases"/>
    <property type="match status" value="1"/>
</dbReference>